<organism evidence="2 3">
    <name type="scientific">Candidatus Daviesbacteria bacterium RIFCSPHIGHO2_12_FULL_37_11</name>
    <dbReference type="NCBI Taxonomy" id="1797777"/>
    <lineage>
        <taxon>Bacteria</taxon>
        <taxon>Candidatus Daviesiibacteriota</taxon>
    </lineage>
</organism>
<gene>
    <name evidence="2" type="ORF">A3F00_05035</name>
</gene>
<comment type="caution">
    <text evidence="2">The sequence shown here is derived from an EMBL/GenBank/DDBJ whole genome shotgun (WGS) entry which is preliminary data.</text>
</comment>
<evidence type="ECO:0000313" key="3">
    <source>
        <dbReference type="Proteomes" id="UP000176527"/>
    </source>
</evidence>
<evidence type="ECO:0000256" key="1">
    <source>
        <dbReference type="SAM" id="Phobius"/>
    </source>
</evidence>
<keyword evidence="1" id="KW-0472">Membrane</keyword>
<reference evidence="2 3" key="1">
    <citation type="journal article" date="2016" name="Nat. Commun.">
        <title>Thousands of microbial genomes shed light on interconnected biogeochemical processes in an aquifer system.</title>
        <authorList>
            <person name="Anantharaman K."/>
            <person name="Brown C.T."/>
            <person name="Hug L.A."/>
            <person name="Sharon I."/>
            <person name="Castelle C.J."/>
            <person name="Probst A.J."/>
            <person name="Thomas B.C."/>
            <person name="Singh A."/>
            <person name="Wilkins M.J."/>
            <person name="Karaoz U."/>
            <person name="Brodie E.L."/>
            <person name="Williams K.H."/>
            <person name="Hubbard S.S."/>
            <person name="Banfield J.F."/>
        </authorList>
    </citation>
    <scope>NUCLEOTIDE SEQUENCE [LARGE SCALE GENOMIC DNA]</scope>
</reference>
<keyword evidence="1" id="KW-0812">Transmembrane</keyword>
<feature type="transmembrane region" description="Helical" evidence="1">
    <location>
        <begin position="12"/>
        <end position="37"/>
    </location>
</feature>
<dbReference type="EMBL" id="MFDE01000040">
    <property type="protein sequence ID" value="OGE37523.1"/>
    <property type="molecule type" value="Genomic_DNA"/>
</dbReference>
<evidence type="ECO:0000313" key="2">
    <source>
        <dbReference type="EMBL" id="OGE37523.1"/>
    </source>
</evidence>
<keyword evidence="1" id="KW-1133">Transmembrane helix</keyword>
<dbReference type="AlphaFoldDB" id="A0A1F5K9A3"/>
<evidence type="ECO:0008006" key="4">
    <source>
        <dbReference type="Google" id="ProtNLM"/>
    </source>
</evidence>
<accession>A0A1F5K9A3</accession>
<protein>
    <recommendedName>
        <fullName evidence="4">Type II secretion system protein</fullName>
    </recommendedName>
</protein>
<dbReference type="Proteomes" id="UP000176527">
    <property type="component" value="Unassembled WGS sequence"/>
</dbReference>
<proteinExistence type="predicted"/>
<sequence>MKNQINSSGQTLLEVIVVIAVGIIIVGVLVFATIFSLRNANSAKTNAQATKLAQEGLEKVRISRDRSGTIAGFPPGSWVDATFWSTNISVSTCIPPQNCYFKLDSGDLLYNGSFETPPLTQGESIGNFTRFIILSDDGNFASWKIVESVVSWSDFSGLHQSRVKTVLRKL</sequence>
<name>A0A1F5K9A3_9BACT</name>